<feature type="domain" description="DUF218" evidence="1">
    <location>
        <begin position="39"/>
        <end position="150"/>
    </location>
</feature>
<reference evidence="3" key="1">
    <citation type="journal article" date="2019" name="Int. J. Syst. Evol. Microbiol.">
        <title>The Global Catalogue of Microorganisms (GCM) 10K type strain sequencing project: providing services to taxonomists for standard genome sequencing and annotation.</title>
        <authorList>
            <consortium name="The Broad Institute Genomics Platform"/>
            <consortium name="The Broad Institute Genome Sequencing Center for Infectious Disease"/>
            <person name="Wu L."/>
            <person name="Ma J."/>
        </authorList>
    </citation>
    <scope>NUCLEOTIDE SEQUENCE [LARGE SCALE GENOMIC DNA]</scope>
    <source>
        <strain evidence="3">CCUG 38813</strain>
    </source>
</reference>
<comment type="caution">
    <text evidence="2">The sequence shown here is derived from an EMBL/GenBank/DDBJ whole genome shotgun (WGS) entry which is preliminary data.</text>
</comment>
<name>A0ABW0PPI9_9BURK</name>
<accession>A0ABW0PPI9</accession>
<dbReference type="InterPro" id="IPR014729">
    <property type="entry name" value="Rossmann-like_a/b/a_fold"/>
</dbReference>
<dbReference type="Gene3D" id="3.40.50.620">
    <property type="entry name" value="HUPs"/>
    <property type="match status" value="1"/>
</dbReference>
<dbReference type="RefSeq" id="WP_379722606.1">
    <property type="nucleotide sequence ID" value="NZ_JBHSMS010000044.1"/>
</dbReference>
<evidence type="ECO:0000313" key="3">
    <source>
        <dbReference type="Proteomes" id="UP001596031"/>
    </source>
</evidence>
<organism evidence="2 3">
    <name type="scientific">Massilia jejuensis</name>
    <dbReference type="NCBI Taxonomy" id="648894"/>
    <lineage>
        <taxon>Bacteria</taxon>
        <taxon>Pseudomonadati</taxon>
        <taxon>Pseudomonadota</taxon>
        <taxon>Betaproteobacteria</taxon>
        <taxon>Burkholderiales</taxon>
        <taxon>Oxalobacteraceae</taxon>
        <taxon>Telluria group</taxon>
        <taxon>Massilia</taxon>
    </lineage>
</organism>
<dbReference type="PANTHER" id="PTHR30336:SF4">
    <property type="entry name" value="ENVELOPE BIOGENESIS FACTOR ELYC"/>
    <property type="match status" value="1"/>
</dbReference>
<sequence length="266" mass="29223">MTAEDLLAISCYVMPALPLRPAKLGFLFGTRHGVDEFCRETHSLWQRGMFERLLISGGATAGQAQPEALVIAACLVERGVPAPILIPETEATNTGENVILGRNKVAQSMDLADIDSVLVIGKVCAMRRYLMTLARHWPGIAVSACAINYFGLPVERWHEHEEFRARVLSEFGKIPRYLEQDFLRELDGHAHNLFLHGALTARIRLHQGLLDDSVGIPLADVDFALAARRTGGIRHKLCLGSQLRLPKPATACKLAGVLEVVSKCQT</sequence>
<dbReference type="PANTHER" id="PTHR30336">
    <property type="entry name" value="INNER MEMBRANE PROTEIN, PROBABLE PERMEASE"/>
    <property type="match status" value="1"/>
</dbReference>
<dbReference type="InterPro" id="IPR003848">
    <property type="entry name" value="DUF218"/>
</dbReference>
<gene>
    <name evidence="2" type="ORF">ACFPOU_14815</name>
</gene>
<keyword evidence="3" id="KW-1185">Reference proteome</keyword>
<dbReference type="Pfam" id="PF02698">
    <property type="entry name" value="DUF218"/>
    <property type="match status" value="1"/>
</dbReference>
<dbReference type="InterPro" id="IPR051599">
    <property type="entry name" value="Cell_Envelope_Assoc"/>
</dbReference>
<protein>
    <submittedName>
        <fullName evidence="2">YdcF family protein</fullName>
    </submittedName>
</protein>
<dbReference type="EMBL" id="JBHSMS010000044">
    <property type="protein sequence ID" value="MFC5512394.1"/>
    <property type="molecule type" value="Genomic_DNA"/>
</dbReference>
<proteinExistence type="predicted"/>
<dbReference type="CDD" id="cd06259">
    <property type="entry name" value="YdcF-like"/>
    <property type="match status" value="1"/>
</dbReference>
<evidence type="ECO:0000259" key="1">
    <source>
        <dbReference type="Pfam" id="PF02698"/>
    </source>
</evidence>
<evidence type="ECO:0000313" key="2">
    <source>
        <dbReference type="EMBL" id="MFC5512394.1"/>
    </source>
</evidence>
<dbReference type="Proteomes" id="UP001596031">
    <property type="component" value="Unassembled WGS sequence"/>
</dbReference>